<feature type="transmembrane region" description="Helical" evidence="1">
    <location>
        <begin position="159"/>
        <end position="180"/>
    </location>
</feature>
<reference evidence="2" key="1">
    <citation type="journal article" date="2022" name="Genome Biol. Evol.">
        <title>A New Gene Family Diagnostic for Intracellular Biomineralization of Amorphous Ca Carbonates by Cyanobacteria.</title>
        <authorList>
            <person name="Benzerara K."/>
            <person name="Duprat E."/>
            <person name="Bitard-Feildel T."/>
            <person name="Caumes G."/>
            <person name="Cassier-Chauvat C."/>
            <person name="Chauvat F."/>
            <person name="Dezi M."/>
            <person name="Diop S.I."/>
            <person name="Gaschignard G."/>
            <person name="Gorgen S."/>
            <person name="Gugger M."/>
            <person name="Lopez-Garcia P."/>
            <person name="Millet M."/>
            <person name="Skouri-Panet F."/>
            <person name="Moreira D."/>
            <person name="Callebaut I."/>
        </authorList>
    </citation>
    <scope>NUCLEOTIDE SEQUENCE</scope>
    <source>
        <strain evidence="2">G9</strain>
    </source>
</reference>
<sequence length="189" mass="20517">MTMNPRSVAFPCSSNALSQGVTALGLMLLTFGLPLVWSGRALGHAVVLNYQPIQEIEIQASYDSGEPMAGGQVLIYAPDTPTQPIMQGLTDDQGRFRFQPDGDRPGYWQVQVRQAGHGGRLNILVESPQSDPTSELAPELTIERSQVEQMGQPGTYTPLQLGIMVGAVFWGSFGTACFFWSKKQSSVPN</sequence>
<keyword evidence="1" id="KW-0472">Membrane</keyword>
<comment type="caution">
    <text evidence="2">The sequence shown here is derived from an EMBL/GenBank/DDBJ whole genome shotgun (WGS) entry which is preliminary data.</text>
</comment>
<gene>
    <name evidence="2" type="ORF">L3556_00790</name>
</gene>
<dbReference type="RefSeq" id="WP_277865397.1">
    <property type="nucleotide sequence ID" value="NZ_JAKKUT010000001.1"/>
</dbReference>
<evidence type="ECO:0000256" key="1">
    <source>
        <dbReference type="SAM" id="Phobius"/>
    </source>
</evidence>
<keyword evidence="3" id="KW-1185">Reference proteome</keyword>
<protein>
    <submittedName>
        <fullName evidence="2">Carboxypeptidase-like regulatory domain-containing protein</fullName>
    </submittedName>
</protein>
<accession>A0ABT6EUB7</accession>
<dbReference type="Proteomes" id="UP001154265">
    <property type="component" value="Unassembled WGS sequence"/>
</dbReference>
<name>A0ABT6EUB7_9SYNE</name>
<organism evidence="2 3">
    <name type="scientific">Candidatus Synechococcus calcipolaris G9</name>
    <dbReference type="NCBI Taxonomy" id="1497997"/>
    <lineage>
        <taxon>Bacteria</taxon>
        <taxon>Bacillati</taxon>
        <taxon>Cyanobacteriota</taxon>
        <taxon>Cyanophyceae</taxon>
        <taxon>Synechococcales</taxon>
        <taxon>Synechococcaceae</taxon>
        <taxon>Synechococcus</taxon>
    </lineage>
</organism>
<feature type="transmembrane region" description="Helical" evidence="1">
    <location>
        <begin position="21"/>
        <end position="39"/>
    </location>
</feature>
<evidence type="ECO:0000313" key="2">
    <source>
        <dbReference type="EMBL" id="MDG2989474.1"/>
    </source>
</evidence>
<reference evidence="2" key="2">
    <citation type="submission" date="2022-01" db="EMBL/GenBank/DDBJ databases">
        <authorList>
            <person name="Zivanovic Y."/>
            <person name="Moreira D."/>
            <person name="Lopez-Garcia P."/>
        </authorList>
    </citation>
    <scope>NUCLEOTIDE SEQUENCE</scope>
    <source>
        <strain evidence="2">G9</strain>
    </source>
</reference>
<evidence type="ECO:0000313" key="3">
    <source>
        <dbReference type="Proteomes" id="UP001154265"/>
    </source>
</evidence>
<dbReference type="EMBL" id="JAKKUT010000001">
    <property type="protein sequence ID" value="MDG2989474.1"/>
    <property type="molecule type" value="Genomic_DNA"/>
</dbReference>
<keyword evidence="1" id="KW-0812">Transmembrane</keyword>
<keyword evidence="1" id="KW-1133">Transmembrane helix</keyword>
<proteinExistence type="predicted"/>